<organism evidence="3 4">
    <name type="scientific">Stephania japonica</name>
    <dbReference type="NCBI Taxonomy" id="461633"/>
    <lineage>
        <taxon>Eukaryota</taxon>
        <taxon>Viridiplantae</taxon>
        <taxon>Streptophyta</taxon>
        <taxon>Embryophyta</taxon>
        <taxon>Tracheophyta</taxon>
        <taxon>Spermatophyta</taxon>
        <taxon>Magnoliopsida</taxon>
        <taxon>Ranunculales</taxon>
        <taxon>Menispermaceae</taxon>
        <taxon>Menispermoideae</taxon>
        <taxon>Cissampelideae</taxon>
        <taxon>Stephania</taxon>
    </lineage>
</organism>
<name>A0AAP0E4U5_9MAGN</name>
<evidence type="ECO:0000256" key="2">
    <source>
        <dbReference type="SAM" id="MobiDB-lite"/>
    </source>
</evidence>
<keyword evidence="4" id="KW-1185">Reference proteome</keyword>
<feature type="region of interest" description="Disordered" evidence="2">
    <location>
        <begin position="127"/>
        <end position="166"/>
    </location>
</feature>
<protein>
    <submittedName>
        <fullName evidence="3">Uncharacterized protein</fullName>
    </submittedName>
</protein>
<feature type="region of interest" description="Disordered" evidence="2">
    <location>
        <begin position="1"/>
        <end position="27"/>
    </location>
</feature>
<evidence type="ECO:0000313" key="3">
    <source>
        <dbReference type="EMBL" id="KAK9085325.1"/>
    </source>
</evidence>
<feature type="coiled-coil region" evidence="1">
    <location>
        <begin position="52"/>
        <end position="79"/>
    </location>
</feature>
<accession>A0AAP0E4U5</accession>
<dbReference type="AlphaFoldDB" id="A0AAP0E4U5"/>
<evidence type="ECO:0000313" key="4">
    <source>
        <dbReference type="Proteomes" id="UP001417504"/>
    </source>
</evidence>
<keyword evidence="1" id="KW-0175">Coiled coil</keyword>
<sequence>MMAKLDELEREELAAENVEGDEEQHFDQSLKIQEVTAVSKVDMVSTSKDAGIRGGDEEYARMMAKLDELEREELAAENIEGNEEQHFYQSLKIQELEDSHIMHVIKEKPLHGNVALDVAKCKIVEKPTHHPELKAKGSAAMPNSSRAEFKKRDANHTMTSSHSNAT</sequence>
<comment type="caution">
    <text evidence="3">The sequence shown here is derived from an EMBL/GenBank/DDBJ whole genome shotgun (WGS) entry which is preliminary data.</text>
</comment>
<dbReference type="Proteomes" id="UP001417504">
    <property type="component" value="Unassembled WGS sequence"/>
</dbReference>
<proteinExistence type="predicted"/>
<evidence type="ECO:0000256" key="1">
    <source>
        <dbReference type="SAM" id="Coils"/>
    </source>
</evidence>
<reference evidence="3 4" key="1">
    <citation type="submission" date="2024-01" db="EMBL/GenBank/DDBJ databases">
        <title>Genome assemblies of Stephania.</title>
        <authorList>
            <person name="Yang L."/>
        </authorList>
    </citation>
    <scope>NUCLEOTIDE SEQUENCE [LARGE SCALE GENOMIC DNA]</scope>
    <source>
        <strain evidence="3">QJT</strain>
        <tissue evidence="3">Leaf</tissue>
    </source>
</reference>
<gene>
    <name evidence="3" type="ORF">Sjap_025736</name>
</gene>
<feature type="compositionally biased region" description="Basic and acidic residues" evidence="2">
    <location>
        <begin position="1"/>
        <end position="13"/>
    </location>
</feature>
<dbReference type="EMBL" id="JBBNAE010000011">
    <property type="protein sequence ID" value="KAK9085325.1"/>
    <property type="molecule type" value="Genomic_DNA"/>
</dbReference>
<feature type="compositionally biased region" description="Polar residues" evidence="2">
    <location>
        <begin position="156"/>
        <end position="166"/>
    </location>
</feature>